<feature type="active site" evidence="17">
    <location>
        <position position="325"/>
    </location>
</feature>
<dbReference type="GO" id="GO:0005975">
    <property type="term" value="P:carbohydrate metabolic process"/>
    <property type="evidence" value="ECO:0007669"/>
    <property type="project" value="InterPro"/>
</dbReference>
<evidence type="ECO:0000256" key="7">
    <source>
        <dbReference type="ARBA" id="ARBA00022737"/>
    </source>
</evidence>
<dbReference type="GO" id="GO:0009835">
    <property type="term" value="P:fruit ripening"/>
    <property type="evidence" value="ECO:0007669"/>
    <property type="project" value="UniProtKB-KW"/>
</dbReference>
<comment type="subcellular location">
    <subcellularLocation>
        <location evidence="1">Secreted</location>
        <location evidence="1">Cell wall</location>
    </subcellularLocation>
</comment>
<dbReference type="InterPro" id="IPR006626">
    <property type="entry name" value="PbH1"/>
</dbReference>
<evidence type="ECO:0000313" key="21">
    <source>
        <dbReference type="Proteomes" id="UP000824469"/>
    </source>
</evidence>
<evidence type="ECO:0000256" key="16">
    <source>
        <dbReference type="ARBA" id="ARBA00083621"/>
    </source>
</evidence>
<keyword evidence="5" id="KW-0964">Secreted</keyword>
<dbReference type="InterPro" id="IPR000743">
    <property type="entry name" value="Glyco_hydro_28"/>
</dbReference>
<proteinExistence type="inferred from homology"/>
<dbReference type="InterPro" id="IPR011050">
    <property type="entry name" value="Pectin_lyase_fold/virulence"/>
</dbReference>
<dbReference type="EMBL" id="JAHRHJ020000001">
    <property type="protein sequence ID" value="KAH9328118.1"/>
    <property type="molecule type" value="Genomic_DNA"/>
</dbReference>
<reference evidence="20 21" key="1">
    <citation type="journal article" date="2021" name="Nat. Plants">
        <title>The Taxus genome provides insights into paclitaxel biosynthesis.</title>
        <authorList>
            <person name="Xiong X."/>
            <person name="Gou J."/>
            <person name="Liao Q."/>
            <person name="Li Y."/>
            <person name="Zhou Q."/>
            <person name="Bi G."/>
            <person name="Li C."/>
            <person name="Du R."/>
            <person name="Wang X."/>
            <person name="Sun T."/>
            <person name="Guo L."/>
            <person name="Liang H."/>
            <person name="Lu P."/>
            <person name="Wu Y."/>
            <person name="Zhang Z."/>
            <person name="Ro D.K."/>
            <person name="Shang Y."/>
            <person name="Huang S."/>
            <person name="Yan J."/>
        </authorList>
    </citation>
    <scope>NUCLEOTIDE SEQUENCE [LARGE SCALE GENOMIC DNA]</scope>
    <source>
        <strain evidence="20">Ta-2019</strain>
    </source>
</reference>
<dbReference type="OMA" id="ENSQQMH"/>
<comment type="catalytic activity">
    <reaction evidence="14">
        <text>(1,4-alpha-D-galacturonosyl)n+m + H2O = (1,4-alpha-D-galacturonosyl)n + (1,4-alpha-D-galacturonosyl)m.</text>
        <dbReference type="EC" id="3.2.1.15"/>
    </reaction>
</comment>
<dbReference type="FunFam" id="2.160.20.10:FF:000032">
    <property type="entry name" value="Pectin lyase-like superfamily protein"/>
    <property type="match status" value="1"/>
</dbReference>
<evidence type="ECO:0000256" key="9">
    <source>
        <dbReference type="ARBA" id="ARBA00023145"/>
    </source>
</evidence>
<keyword evidence="13" id="KW-0292">Fruit ripening</keyword>
<evidence type="ECO:0000256" key="1">
    <source>
        <dbReference type="ARBA" id="ARBA00004191"/>
    </source>
</evidence>
<organism evidence="20 21">
    <name type="scientific">Taxus chinensis</name>
    <name type="common">Chinese yew</name>
    <name type="synonym">Taxus wallichiana var. chinensis</name>
    <dbReference type="NCBI Taxonomy" id="29808"/>
    <lineage>
        <taxon>Eukaryota</taxon>
        <taxon>Viridiplantae</taxon>
        <taxon>Streptophyta</taxon>
        <taxon>Embryophyta</taxon>
        <taxon>Tracheophyta</taxon>
        <taxon>Spermatophyta</taxon>
        <taxon>Pinopsida</taxon>
        <taxon>Pinidae</taxon>
        <taxon>Conifers II</taxon>
        <taxon>Cupressales</taxon>
        <taxon>Taxaceae</taxon>
        <taxon>Taxus</taxon>
    </lineage>
</organism>
<keyword evidence="21" id="KW-1185">Reference proteome</keyword>
<dbReference type="Gene3D" id="2.160.20.10">
    <property type="entry name" value="Single-stranded right-handed beta-helix, Pectin lyase-like"/>
    <property type="match status" value="1"/>
</dbReference>
<dbReference type="GO" id="GO:0071555">
    <property type="term" value="P:cell wall organization"/>
    <property type="evidence" value="ECO:0007669"/>
    <property type="project" value="UniProtKB-KW"/>
</dbReference>
<evidence type="ECO:0000256" key="17">
    <source>
        <dbReference type="PROSITE-ProRule" id="PRU10052"/>
    </source>
</evidence>
<keyword evidence="7" id="KW-0677">Repeat</keyword>
<keyword evidence="9" id="KW-0865">Zymogen</keyword>
<evidence type="ECO:0000256" key="19">
    <source>
        <dbReference type="SAM" id="SignalP"/>
    </source>
</evidence>
<sequence>SKEKMENKALQIAFFLIGVLSGECMNPIEEDPLEICWQKHAQHGTMCSLSMMGGQNYSHSGKFTDRVPQFSYDGNFSYGMEPQFSYDGNFSYGMGMENWWEMSARVVSVDEFGAKGDGETDDTKAFKNAWEKACSSAPTVLLVPHGKKYLIKPVRFSGPCKSALILQVSGTIIAPGDPNVWEGLNRRQWLRFKGINHLTVKGGGTFYGSGDQWWAQSCKINKTNLCQPAPTAVIFESSNNLRVNNIIVENSQQMHVKFRKCVGVQADHLKVVAPGDSPNTDGLHISASKDVVIKNSIIGTGDDCISIVGDSFNIRIKNIICGPGHGISIGSLGKWNSEAQVSGVTVYGASLYSTTNGLRIKTWQGGSGFAKGIKFQNVHMENVKHPIIIDQFYCDSRKPCSNKTSAVK</sequence>
<feature type="non-terminal residue" evidence="20">
    <location>
        <position position="1"/>
    </location>
</feature>
<evidence type="ECO:0000256" key="4">
    <source>
        <dbReference type="ARBA" id="ARBA00022512"/>
    </source>
</evidence>
<dbReference type="PROSITE" id="PS00502">
    <property type="entry name" value="POLYGALACTURONASE"/>
    <property type="match status" value="1"/>
</dbReference>
<dbReference type="SMART" id="SM00710">
    <property type="entry name" value="PbH1"/>
    <property type="match status" value="5"/>
</dbReference>
<evidence type="ECO:0000256" key="2">
    <source>
        <dbReference type="ARBA" id="ARBA00008834"/>
    </source>
</evidence>
<evidence type="ECO:0000256" key="8">
    <source>
        <dbReference type="ARBA" id="ARBA00022801"/>
    </source>
</evidence>
<evidence type="ECO:0000256" key="18">
    <source>
        <dbReference type="RuleBase" id="RU361169"/>
    </source>
</evidence>
<evidence type="ECO:0000256" key="5">
    <source>
        <dbReference type="ARBA" id="ARBA00022525"/>
    </source>
</evidence>
<keyword evidence="11 18" id="KW-0326">Glycosidase</keyword>
<dbReference type="InterPro" id="IPR012334">
    <property type="entry name" value="Pectin_lyas_fold"/>
</dbReference>
<dbReference type="GO" id="GO:0004650">
    <property type="term" value="F:polygalacturonase activity"/>
    <property type="evidence" value="ECO:0007669"/>
    <property type="project" value="UniProtKB-EC"/>
</dbReference>
<feature type="signal peptide" evidence="19">
    <location>
        <begin position="1"/>
        <end position="24"/>
    </location>
</feature>
<dbReference type="Proteomes" id="UP000824469">
    <property type="component" value="Unassembled WGS sequence"/>
</dbReference>
<comment type="similarity">
    <text evidence="2 18">Belongs to the glycosyl hydrolase 28 family.</text>
</comment>
<evidence type="ECO:0000256" key="15">
    <source>
        <dbReference type="ARBA" id="ARBA00070098"/>
    </source>
</evidence>
<dbReference type="PANTHER" id="PTHR31375">
    <property type="match status" value="1"/>
</dbReference>
<evidence type="ECO:0000256" key="12">
    <source>
        <dbReference type="ARBA" id="ARBA00023316"/>
    </source>
</evidence>
<dbReference type="Pfam" id="PF00295">
    <property type="entry name" value="Glyco_hydro_28"/>
    <property type="match status" value="1"/>
</dbReference>
<keyword evidence="8 18" id="KW-0378">Hydrolase</keyword>
<evidence type="ECO:0000256" key="13">
    <source>
        <dbReference type="ARBA" id="ARBA00033478"/>
    </source>
</evidence>
<keyword evidence="10" id="KW-0325">Glycoprotein</keyword>
<evidence type="ECO:0000256" key="14">
    <source>
        <dbReference type="ARBA" id="ARBA00034074"/>
    </source>
</evidence>
<name>A0AA38GT85_TAXCH</name>
<dbReference type="EC" id="3.2.1.15" evidence="3"/>
<dbReference type="SUPFAM" id="SSF51126">
    <property type="entry name" value="Pectin lyase-like"/>
    <property type="match status" value="1"/>
</dbReference>
<dbReference type="AlphaFoldDB" id="A0AA38GT85"/>
<evidence type="ECO:0000256" key="11">
    <source>
        <dbReference type="ARBA" id="ARBA00023295"/>
    </source>
</evidence>
<evidence type="ECO:0000256" key="3">
    <source>
        <dbReference type="ARBA" id="ARBA00012736"/>
    </source>
</evidence>
<feature type="non-terminal residue" evidence="20">
    <location>
        <position position="408"/>
    </location>
</feature>
<keyword evidence="6 19" id="KW-0732">Signal</keyword>
<feature type="chain" id="PRO_5041273550" description="Polygalacturonase" evidence="19">
    <location>
        <begin position="25"/>
        <end position="408"/>
    </location>
</feature>
<keyword evidence="4" id="KW-0134">Cell wall</keyword>
<evidence type="ECO:0000256" key="10">
    <source>
        <dbReference type="ARBA" id="ARBA00023180"/>
    </source>
</evidence>
<gene>
    <name evidence="20" type="ORF">KI387_000226</name>
</gene>
<protein>
    <recommendedName>
        <fullName evidence="15">Polygalacturonase</fullName>
        <ecNumber evidence="3">3.2.1.15</ecNumber>
    </recommendedName>
    <alternativeName>
        <fullName evidence="16">Pectinase</fullName>
    </alternativeName>
</protein>
<keyword evidence="12" id="KW-0961">Cell wall biogenesis/degradation</keyword>
<accession>A0AA38GT85</accession>
<evidence type="ECO:0000256" key="6">
    <source>
        <dbReference type="ARBA" id="ARBA00022729"/>
    </source>
</evidence>
<comment type="caution">
    <text evidence="20">The sequence shown here is derived from an EMBL/GenBank/DDBJ whole genome shotgun (WGS) entry which is preliminary data.</text>
</comment>
<evidence type="ECO:0000313" key="20">
    <source>
        <dbReference type="EMBL" id="KAH9328118.1"/>
    </source>
</evidence>